<evidence type="ECO:0008006" key="3">
    <source>
        <dbReference type="Google" id="ProtNLM"/>
    </source>
</evidence>
<comment type="caution">
    <text evidence="1">The sequence shown here is derived from an EMBL/GenBank/DDBJ whole genome shotgun (WGS) entry which is preliminary data.</text>
</comment>
<keyword evidence="2" id="KW-1185">Reference proteome</keyword>
<sequence>MDEPEEPLCSARGCSSPALWKVLWNNPRIHTPERRKTWLACSEHRSSLASFLEARGFLREIEPFEDHDLN</sequence>
<evidence type="ECO:0000313" key="2">
    <source>
        <dbReference type="Proteomes" id="UP001595699"/>
    </source>
</evidence>
<organism evidence="1 2">
    <name type="scientific">Tenggerimyces flavus</name>
    <dbReference type="NCBI Taxonomy" id="1708749"/>
    <lineage>
        <taxon>Bacteria</taxon>
        <taxon>Bacillati</taxon>
        <taxon>Actinomycetota</taxon>
        <taxon>Actinomycetes</taxon>
        <taxon>Propionibacteriales</taxon>
        <taxon>Nocardioidaceae</taxon>
        <taxon>Tenggerimyces</taxon>
    </lineage>
</organism>
<protein>
    <recommendedName>
        <fullName evidence="3">Acetone carboxylase</fullName>
    </recommendedName>
</protein>
<proteinExistence type="predicted"/>
<dbReference type="Proteomes" id="UP001595699">
    <property type="component" value="Unassembled WGS sequence"/>
</dbReference>
<evidence type="ECO:0000313" key="1">
    <source>
        <dbReference type="EMBL" id="MFC3765174.1"/>
    </source>
</evidence>
<reference evidence="2" key="1">
    <citation type="journal article" date="2019" name="Int. J. Syst. Evol. Microbiol.">
        <title>The Global Catalogue of Microorganisms (GCM) 10K type strain sequencing project: providing services to taxonomists for standard genome sequencing and annotation.</title>
        <authorList>
            <consortium name="The Broad Institute Genomics Platform"/>
            <consortium name="The Broad Institute Genome Sequencing Center for Infectious Disease"/>
            <person name="Wu L."/>
            <person name="Ma J."/>
        </authorList>
    </citation>
    <scope>NUCLEOTIDE SEQUENCE [LARGE SCALE GENOMIC DNA]</scope>
    <source>
        <strain evidence="2">CGMCC 4.7241</strain>
    </source>
</reference>
<accession>A0ABV7YMF1</accession>
<dbReference type="EMBL" id="JBHRZH010000036">
    <property type="protein sequence ID" value="MFC3765174.1"/>
    <property type="molecule type" value="Genomic_DNA"/>
</dbReference>
<gene>
    <name evidence="1" type="ORF">ACFOUW_30370</name>
</gene>
<name>A0ABV7YMF1_9ACTN</name>
<dbReference type="RefSeq" id="WP_205119120.1">
    <property type="nucleotide sequence ID" value="NZ_JAFBCM010000001.1"/>
</dbReference>